<dbReference type="GO" id="GO:0070626">
    <property type="term" value="F:(S)-2-(5-amino-1-(5-phospho-D-ribosyl)imidazole-4-carboxamido) succinate lyase (fumarate-forming) activity"/>
    <property type="evidence" value="ECO:0007669"/>
    <property type="project" value="TreeGrafter"/>
</dbReference>
<dbReference type="SUPFAM" id="SSF48557">
    <property type="entry name" value="L-aspartase-like"/>
    <property type="match status" value="1"/>
</dbReference>
<dbReference type="InterPro" id="IPR022761">
    <property type="entry name" value="Fumarate_lyase_N"/>
</dbReference>
<dbReference type="InterPro" id="IPR024083">
    <property type="entry name" value="Fumarase/histidase_N"/>
</dbReference>
<evidence type="ECO:0000313" key="3">
    <source>
        <dbReference type="EMBL" id="CAB4160054.1"/>
    </source>
</evidence>
<sequence>MIKRYENEAIRDIFSKKTLYEIYWIIENNNLRLHKRDFDIHNFRIDDDIPDFNNTEIEKILDIENKTKHETNAFVNYFANLNLDNSLHVHRDLTSSDLIDSATMIQMSFAHYLLRSKVEDLANKIDLRKRSAPEVLIMSRTHGQHALPIKIQNLFDQWLGYIDTWIQDAKEQKFYVKISGPVGNQTELQAQLEKELARYYQVSTIQSLSLRAQVTQILPRTLYSKILFNLVSLATILEKIALDVRLHSQTGIEEIFEPFTEDQSGSSSMPNKRNPILSENICGLARILRSYMSAALENVATWNHRDISHSSVERIIIPDSYHLLMYMVKNLEYVMSNLILNLEIIERNLSRTTDMTIDFQIYLKETGFPHELAYKLAKKISQESKTEQEFWDKAQFYGFTKL</sequence>
<reference evidence="3" key="1">
    <citation type="submission" date="2020-04" db="EMBL/GenBank/DDBJ databases">
        <authorList>
            <person name="Chiriac C."/>
            <person name="Salcher M."/>
            <person name="Ghai R."/>
            <person name="Kavagutti S V."/>
        </authorList>
    </citation>
    <scope>NUCLEOTIDE SEQUENCE</scope>
</reference>
<dbReference type="EMBL" id="LR796696">
    <property type="protein sequence ID" value="CAB4160054.1"/>
    <property type="molecule type" value="Genomic_DNA"/>
</dbReference>
<dbReference type="Gene3D" id="1.20.200.10">
    <property type="entry name" value="Fumarase/aspartase (Central domain)"/>
    <property type="match status" value="1"/>
</dbReference>
<dbReference type="PRINTS" id="PR00149">
    <property type="entry name" value="FUMRATELYASE"/>
</dbReference>
<feature type="domain" description="Fumarate lyase N-terminal" evidence="2">
    <location>
        <begin position="49"/>
        <end position="285"/>
    </location>
</feature>
<dbReference type="PANTHER" id="PTHR43172">
    <property type="entry name" value="ADENYLOSUCCINATE LYASE"/>
    <property type="match status" value="1"/>
</dbReference>
<accession>A0A6J5NXS0</accession>
<dbReference type="PROSITE" id="PS00163">
    <property type="entry name" value="FUMARATE_LYASES"/>
    <property type="match status" value="1"/>
</dbReference>
<gene>
    <name evidence="3" type="ORF">UFOVP724_58</name>
</gene>
<dbReference type="Pfam" id="PF00206">
    <property type="entry name" value="Lyase_1"/>
    <property type="match status" value="1"/>
</dbReference>
<dbReference type="PANTHER" id="PTHR43172:SF1">
    <property type="entry name" value="ADENYLOSUCCINATE LYASE"/>
    <property type="match status" value="1"/>
</dbReference>
<evidence type="ECO:0000256" key="1">
    <source>
        <dbReference type="ARBA" id="ARBA00023239"/>
    </source>
</evidence>
<organism evidence="3">
    <name type="scientific">uncultured Caudovirales phage</name>
    <dbReference type="NCBI Taxonomy" id="2100421"/>
    <lineage>
        <taxon>Viruses</taxon>
        <taxon>Duplodnaviria</taxon>
        <taxon>Heunggongvirae</taxon>
        <taxon>Uroviricota</taxon>
        <taxon>Caudoviricetes</taxon>
        <taxon>Peduoviridae</taxon>
        <taxon>Maltschvirus</taxon>
        <taxon>Maltschvirus maltsch</taxon>
    </lineage>
</organism>
<dbReference type="GO" id="GO:0044208">
    <property type="term" value="P:'de novo' AMP biosynthetic process"/>
    <property type="evidence" value="ECO:0007669"/>
    <property type="project" value="TreeGrafter"/>
</dbReference>
<name>A0A6J5NXS0_9CAUD</name>
<protein>
    <submittedName>
        <fullName evidence="3">PurB Adenylosuccinate lyase</fullName>
    </submittedName>
</protein>
<dbReference type="InterPro" id="IPR020557">
    <property type="entry name" value="Fumarate_lyase_CS"/>
</dbReference>
<dbReference type="InterPro" id="IPR000362">
    <property type="entry name" value="Fumarate_lyase_fam"/>
</dbReference>
<dbReference type="GO" id="GO:0004018">
    <property type="term" value="F:N6-(1,2-dicarboxyethyl)AMP AMP-lyase (fumarate-forming) activity"/>
    <property type="evidence" value="ECO:0007669"/>
    <property type="project" value="TreeGrafter"/>
</dbReference>
<keyword evidence="1 3" id="KW-0456">Lyase</keyword>
<evidence type="ECO:0000259" key="2">
    <source>
        <dbReference type="Pfam" id="PF00206"/>
    </source>
</evidence>
<proteinExistence type="predicted"/>
<dbReference type="InterPro" id="IPR008948">
    <property type="entry name" value="L-Aspartase-like"/>
</dbReference>
<dbReference type="Gene3D" id="1.10.275.10">
    <property type="entry name" value="Fumarase/aspartase (N-terminal domain)"/>
    <property type="match status" value="1"/>
</dbReference>